<keyword evidence="1" id="KW-0732">Signal</keyword>
<evidence type="ECO:0000313" key="2">
    <source>
        <dbReference type="EMBL" id="SEI40685.1"/>
    </source>
</evidence>
<evidence type="ECO:0000313" key="3">
    <source>
        <dbReference type="Proteomes" id="UP000199250"/>
    </source>
</evidence>
<reference evidence="2 3" key="1">
    <citation type="submission" date="2016-10" db="EMBL/GenBank/DDBJ databases">
        <authorList>
            <person name="de Groot N.N."/>
        </authorList>
    </citation>
    <scope>NUCLEOTIDE SEQUENCE [LARGE SCALE GENOMIC DNA]</scope>
    <source>
        <strain evidence="2 3">DSM 373</strain>
    </source>
</reference>
<organism evidence="2 3">
    <name type="scientific">Azotobacter beijerinckii</name>
    <dbReference type="NCBI Taxonomy" id="170623"/>
    <lineage>
        <taxon>Bacteria</taxon>
        <taxon>Pseudomonadati</taxon>
        <taxon>Pseudomonadota</taxon>
        <taxon>Gammaproteobacteria</taxon>
        <taxon>Pseudomonadales</taxon>
        <taxon>Pseudomonadaceae</taxon>
        <taxon>Azotobacter</taxon>
    </lineage>
</organism>
<sequence>MHTASSFRAFARRRAVLLAAALFFASSAALADLRIGVAVGPFAPYAYPLSALQDRAQAVPEGATLQFEDSAGDPIRPLGRVGSLIAPPVDARRAGGRRRPRAAGNARQLRTIATQVTGRPAIRRYRP</sequence>
<protein>
    <submittedName>
        <fullName evidence="2">Uncharacterized protein</fullName>
    </submittedName>
</protein>
<dbReference type="Proteomes" id="UP000199250">
    <property type="component" value="Unassembled WGS sequence"/>
</dbReference>
<feature type="signal peptide" evidence="1">
    <location>
        <begin position="1"/>
        <end position="31"/>
    </location>
</feature>
<dbReference type="EMBL" id="FNYQ01000001">
    <property type="protein sequence ID" value="SEI40685.1"/>
    <property type="molecule type" value="Genomic_DNA"/>
</dbReference>
<proteinExistence type="predicted"/>
<feature type="chain" id="PRO_5011519470" evidence="1">
    <location>
        <begin position="32"/>
        <end position="127"/>
    </location>
</feature>
<dbReference type="AlphaFoldDB" id="A0A1H6QN42"/>
<dbReference type="RefSeq" id="WP_090729043.1">
    <property type="nucleotide sequence ID" value="NZ_FNYQ01000001.1"/>
</dbReference>
<gene>
    <name evidence="2" type="ORF">SAMN04244572_00082</name>
</gene>
<name>A0A1H6QN42_9GAMM</name>
<evidence type="ECO:0000256" key="1">
    <source>
        <dbReference type="SAM" id="SignalP"/>
    </source>
</evidence>
<accession>A0A1H6QN42</accession>